<dbReference type="AlphaFoldDB" id="B0EJL2"/>
<dbReference type="Proteomes" id="UP000008076">
    <property type="component" value="Unassembled WGS sequence"/>
</dbReference>
<keyword evidence="2" id="KW-1185">Reference proteome</keyword>
<dbReference type="RefSeq" id="XP_001738390.1">
    <property type="nucleotide sequence ID" value="XM_001738338.1"/>
</dbReference>
<dbReference type="GeneID" id="5883471"/>
<evidence type="ECO:0000313" key="2">
    <source>
        <dbReference type="Proteomes" id="UP000008076"/>
    </source>
</evidence>
<gene>
    <name evidence="1" type="ORF">EDI_010760</name>
</gene>
<name>B0EJL2_ENTDS</name>
<sequence length="161" mass="19842">MLNRQIIDNIMESTKQYHGIKRKVEEPCFVFHYKTKETVIIESNIDTFNVFIQEGLWNNTDLIQYAFKEYGNKRIIEGKNLERILKVIYNSFPLLEEFIEYVKRNRSFFYLTKDEWYSLYYERNFVLNDQYVNEDKIISWPLLLEEFRETRRKQQDMDCDI</sequence>
<protein>
    <recommendedName>
        <fullName evidence="3">Defective in cullin neddylation protein</fullName>
    </recommendedName>
</protein>
<dbReference type="eggNOG" id="ENOG502RHAS">
    <property type="taxonomic scope" value="Eukaryota"/>
</dbReference>
<evidence type="ECO:0008006" key="3">
    <source>
        <dbReference type="Google" id="ProtNLM"/>
    </source>
</evidence>
<reference evidence="2" key="1">
    <citation type="submission" date="2007-12" db="EMBL/GenBank/DDBJ databases">
        <title>Annotation of Entamoeba dispar SAW760.</title>
        <authorList>
            <person name="Lorenzi H."/>
            <person name="Inman J."/>
            <person name="Schobel S."/>
            <person name="Amedeo P."/>
            <person name="Caler E."/>
        </authorList>
    </citation>
    <scope>NUCLEOTIDE SEQUENCE [LARGE SCALE GENOMIC DNA]</scope>
    <source>
        <strain evidence="2">ATCC PRA-260 / SAW760</strain>
    </source>
</reference>
<dbReference type="KEGG" id="edi:EDI_010760"/>
<dbReference type="VEuPathDB" id="AmoebaDB:EDI_010760"/>
<dbReference type="EMBL" id="DS549567">
    <property type="protein sequence ID" value="EDR25284.1"/>
    <property type="molecule type" value="Genomic_DNA"/>
</dbReference>
<dbReference type="OrthoDB" id="29366at2759"/>
<accession>B0EJL2</accession>
<evidence type="ECO:0000313" key="1">
    <source>
        <dbReference type="EMBL" id="EDR25284.1"/>
    </source>
</evidence>
<dbReference type="OMA" id="DISIFCI"/>
<organism evidence="2">
    <name type="scientific">Entamoeba dispar (strain ATCC PRA-260 / SAW760)</name>
    <dbReference type="NCBI Taxonomy" id="370354"/>
    <lineage>
        <taxon>Eukaryota</taxon>
        <taxon>Amoebozoa</taxon>
        <taxon>Evosea</taxon>
        <taxon>Archamoebae</taxon>
        <taxon>Mastigamoebida</taxon>
        <taxon>Entamoebidae</taxon>
        <taxon>Entamoeba</taxon>
    </lineage>
</organism>
<proteinExistence type="predicted"/>